<dbReference type="EMBL" id="FUXL01000019">
    <property type="protein sequence ID" value="SKA35550.1"/>
    <property type="molecule type" value="Genomic_DNA"/>
</dbReference>
<dbReference type="Gene3D" id="3.10.310.50">
    <property type="match status" value="1"/>
</dbReference>
<evidence type="ECO:0000313" key="4">
    <source>
        <dbReference type="Proteomes" id="UP000190135"/>
    </source>
</evidence>
<dbReference type="PANTHER" id="PTHR30373">
    <property type="entry name" value="UPF0603 PROTEIN YGCG"/>
    <property type="match status" value="1"/>
</dbReference>
<dbReference type="STRING" id="1365950.SAMN05428963_11958"/>
<dbReference type="Pfam" id="PF04536">
    <property type="entry name" value="TPM_phosphatase"/>
    <property type="match status" value="1"/>
</dbReference>
<keyword evidence="1" id="KW-1133">Transmembrane helix</keyword>
<evidence type="ECO:0000256" key="1">
    <source>
        <dbReference type="SAM" id="Phobius"/>
    </source>
</evidence>
<sequence length="284" mass="29387">MMMSLRTARADEAGRGALGAIAFTLLVLLTLLSVVPAGLAQTFPSLAGRVVDTADLIDPSTEAAITEKLAAFEQESSDQVAVATVSNLEGYEIADYANRLARQWALGRKGENNGVLLLVARDERKVRIEVGYGLEPTLTDALSRIIIENDILPAFRKGNFSAGIAAGVDGIVQVLSGDAAELEARAKRNAGWQNSGKDISNLVFFGIVFFFIFGPTLLAVLVRLFGGPQAAGAYQQRQRRGRRGVPVIFPGGWGGGGGGWGGGSGGGFSGGGGSFGGGGASGGW</sequence>
<keyword evidence="1" id="KW-0812">Transmembrane</keyword>
<reference evidence="3 4" key="1">
    <citation type="submission" date="2017-02" db="EMBL/GenBank/DDBJ databases">
        <authorList>
            <person name="Peterson S.W."/>
        </authorList>
    </citation>
    <scope>NUCLEOTIDE SEQUENCE [LARGE SCALE GENOMIC DNA]</scope>
    <source>
        <strain evidence="3 4">USBA 369</strain>
    </source>
</reference>
<organism evidence="3 4">
    <name type="scientific">Consotaella salsifontis</name>
    <dbReference type="NCBI Taxonomy" id="1365950"/>
    <lineage>
        <taxon>Bacteria</taxon>
        <taxon>Pseudomonadati</taxon>
        <taxon>Pseudomonadota</taxon>
        <taxon>Alphaproteobacteria</taxon>
        <taxon>Hyphomicrobiales</taxon>
        <taxon>Aurantimonadaceae</taxon>
        <taxon>Consotaella</taxon>
    </lineage>
</organism>
<dbReference type="OrthoDB" id="9810918at2"/>
<proteinExistence type="predicted"/>
<dbReference type="InterPro" id="IPR007621">
    <property type="entry name" value="TPM_dom"/>
</dbReference>
<name>A0A1T4T4U6_9HYPH</name>
<dbReference type="Proteomes" id="UP000190135">
    <property type="component" value="Unassembled WGS sequence"/>
</dbReference>
<evidence type="ECO:0000259" key="2">
    <source>
        <dbReference type="Pfam" id="PF04536"/>
    </source>
</evidence>
<protein>
    <recommendedName>
        <fullName evidence="2">TPM domain-containing protein</fullName>
    </recommendedName>
</protein>
<evidence type="ECO:0000313" key="3">
    <source>
        <dbReference type="EMBL" id="SKA35550.1"/>
    </source>
</evidence>
<keyword evidence="4" id="KW-1185">Reference proteome</keyword>
<feature type="transmembrane region" description="Helical" evidence="1">
    <location>
        <begin position="202"/>
        <end position="225"/>
    </location>
</feature>
<accession>A0A1T4T4U6</accession>
<feature type="domain" description="TPM" evidence="2">
    <location>
        <begin position="50"/>
        <end position="173"/>
    </location>
</feature>
<gene>
    <name evidence="3" type="ORF">SAMN05428963_11958</name>
</gene>
<keyword evidence="1" id="KW-0472">Membrane</keyword>
<dbReference type="PANTHER" id="PTHR30373:SF2">
    <property type="entry name" value="UPF0603 PROTEIN YGCG"/>
    <property type="match status" value="1"/>
</dbReference>
<dbReference type="AlphaFoldDB" id="A0A1T4T4U6"/>